<organism evidence="1 2">
    <name type="scientific">Coemansia thaxteri</name>
    <dbReference type="NCBI Taxonomy" id="2663907"/>
    <lineage>
        <taxon>Eukaryota</taxon>
        <taxon>Fungi</taxon>
        <taxon>Fungi incertae sedis</taxon>
        <taxon>Zoopagomycota</taxon>
        <taxon>Kickxellomycotina</taxon>
        <taxon>Kickxellomycetes</taxon>
        <taxon>Kickxellales</taxon>
        <taxon>Kickxellaceae</taxon>
        <taxon>Coemansia</taxon>
    </lineage>
</organism>
<evidence type="ECO:0000313" key="2">
    <source>
        <dbReference type="Proteomes" id="UP001150907"/>
    </source>
</evidence>
<gene>
    <name evidence="1" type="ORF">H4R26_005860</name>
</gene>
<accession>A0A9W8B9V8</accession>
<dbReference type="Proteomes" id="UP001150907">
    <property type="component" value="Unassembled WGS sequence"/>
</dbReference>
<reference evidence="1" key="1">
    <citation type="submission" date="2022-07" db="EMBL/GenBank/DDBJ databases">
        <title>Phylogenomic reconstructions and comparative analyses of Kickxellomycotina fungi.</title>
        <authorList>
            <person name="Reynolds N.K."/>
            <person name="Stajich J.E."/>
            <person name="Barry K."/>
            <person name="Grigoriev I.V."/>
            <person name="Crous P."/>
            <person name="Smith M.E."/>
        </authorList>
    </citation>
    <scope>NUCLEOTIDE SEQUENCE</scope>
    <source>
        <strain evidence="1">IMI 214461</strain>
    </source>
</reference>
<dbReference type="EMBL" id="JANBQF010001380">
    <property type="protein sequence ID" value="KAJ1997360.1"/>
    <property type="molecule type" value="Genomic_DNA"/>
</dbReference>
<comment type="caution">
    <text evidence="1">The sequence shown here is derived from an EMBL/GenBank/DDBJ whole genome shotgun (WGS) entry which is preliminary data.</text>
</comment>
<protein>
    <submittedName>
        <fullName evidence="1">Uncharacterized protein</fullName>
    </submittedName>
</protein>
<dbReference type="Gene3D" id="2.40.50.140">
    <property type="entry name" value="Nucleic acid-binding proteins"/>
    <property type="match status" value="1"/>
</dbReference>
<dbReference type="AlphaFoldDB" id="A0A9W8B9V8"/>
<feature type="non-terminal residue" evidence="1">
    <location>
        <position position="1"/>
    </location>
</feature>
<sequence>SKRAQRESTELFQSRYVTQLTKGGQVPLVADGVVAEIRTNGLIVYVPAFGLRGPVRLRDAEGRIKIPRSTLSGNAADVNDFIDGCSDFAAHAARLEVRLPLNVPVFQLAGGPVLSFALFDRVRVSLRVLETSRRRPPVYLSLVSRASSTGPMRAYRSSLPSVDRPLPKKKLESEVPVVAALEVPATAAAAAAAAVASDKKLGGKSGGGCYEVLEKFSQMSLLETTCDVQNLL</sequence>
<name>A0A9W8B9V8_9FUNG</name>
<dbReference type="OrthoDB" id="372421at2759"/>
<dbReference type="InterPro" id="IPR012340">
    <property type="entry name" value="NA-bd_OB-fold"/>
</dbReference>
<evidence type="ECO:0000313" key="1">
    <source>
        <dbReference type="EMBL" id="KAJ1997360.1"/>
    </source>
</evidence>
<proteinExistence type="predicted"/>
<keyword evidence="2" id="KW-1185">Reference proteome</keyword>